<dbReference type="PANTHER" id="PTHR48081:SF3">
    <property type="entry name" value="ALPHA_BETA HYDROLASE FOLD-3 DOMAIN-CONTAINING PROTEIN"/>
    <property type="match status" value="1"/>
</dbReference>
<comment type="caution">
    <text evidence="3">The sequence shown here is derived from an EMBL/GenBank/DDBJ whole genome shotgun (WGS) entry which is preliminary data.</text>
</comment>
<name>A0AB38MVC8_9BASI</name>
<dbReference type="InterPro" id="IPR050300">
    <property type="entry name" value="GDXG_lipolytic_enzyme"/>
</dbReference>
<dbReference type="Proteomes" id="UP000305362">
    <property type="component" value="Unassembled WGS sequence"/>
</dbReference>
<dbReference type="InterPro" id="IPR029058">
    <property type="entry name" value="AB_hydrolase_fold"/>
</dbReference>
<proteinExistence type="predicted"/>
<evidence type="ECO:0000313" key="4">
    <source>
        <dbReference type="EMBL" id="TIC67852.1"/>
    </source>
</evidence>
<reference evidence="5 6" key="1">
    <citation type="submission" date="2019-03" db="EMBL/GenBank/DDBJ databases">
        <title>Sequencing 25 genomes of Wallemia mellicola.</title>
        <authorList>
            <person name="Gostincar C."/>
        </authorList>
    </citation>
    <scope>NUCLEOTIDE SEQUENCE [LARGE SCALE GENOMIC DNA]</scope>
    <source>
        <strain evidence="3 6">EXF-1274</strain>
        <strain evidence="4 5">EXF-1277</strain>
    </source>
</reference>
<dbReference type="InterPro" id="IPR049492">
    <property type="entry name" value="BD-FAE-like_dom"/>
</dbReference>
<evidence type="ECO:0000313" key="5">
    <source>
        <dbReference type="Proteomes" id="UP000305362"/>
    </source>
</evidence>
<protein>
    <submittedName>
        <fullName evidence="3">Alpha/beta-hydrolase</fullName>
    </submittedName>
</protein>
<evidence type="ECO:0000256" key="1">
    <source>
        <dbReference type="ARBA" id="ARBA00022801"/>
    </source>
</evidence>
<dbReference type="EMBL" id="SPRV01000015">
    <property type="protein sequence ID" value="TIC67852.1"/>
    <property type="molecule type" value="Genomic_DNA"/>
</dbReference>
<organism evidence="3 6">
    <name type="scientific">Wallemia mellicola</name>
    <dbReference type="NCBI Taxonomy" id="1708541"/>
    <lineage>
        <taxon>Eukaryota</taxon>
        <taxon>Fungi</taxon>
        <taxon>Dikarya</taxon>
        <taxon>Basidiomycota</taxon>
        <taxon>Wallemiomycotina</taxon>
        <taxon>Wallemiomycetes</taxon>
        <taxon>Wallemiales</taxon>
        <taxon>Wallemiaceae</taxon>
        <taxon>Wallemia</taxon>
    </lineage>
</organism>
<gene>
    <name evidence="3" type="ORF">E3Q02_02439</name>
    <name evidence="4" type="ORF">E3Q03_01792</name>
</gene>
<dbReference type="AlphaFoldDB" id="A0AB38MVC8"/>
<dbReference type="Pfam" id="PF20434">
    <property type="entry name" value="BD-FAE"/>
    <property type="match status" value="1"/>
</dbReference>
<evidence type="ECO:0000313" key="3">
    <source>
        <dbReference type="EMBL" id="TIC64819.1"/>
    </source>
</evidence>
<dbReference type="SUPFAM" id="SSF53474">
    <property type="entry name" value="alpha/beta-Hydrolases"/>
    <property type="match status" value="1"/>
</dbReference>
<feature type="domain" description="BD-FAE-like" evidence="2">
    <location>
        <begin position="17"/>
        <end position="271"/>
    </location>
</feature>
<dbReference type="Proteomes" id="UP000309601">
    <property type="component" value="Unassembled WGS sequence"/>
</dbReference>
<sequence>MKSSYTYKKINNLEIKLDVHIPPSATAENPAPVIVWYHGGGLLQVSAEILQNYLAMLIQSPRAAVNVIQTISMSQSRNEVSHLFLLAPQADFEEILSDVSDSVSYTIEELPGQTGHRIDVKRWFVSGSSAGGWLSLLVGLGVANPKHIPLACTAIYPITNTLAPFWNTLHEKAEWEDGPVAHETVKEHLNVDAPVVSSNPSNSTRSKMYAWMVQSASLNELLYGTKKDRAGNYAIINVLKEKKDATPPIYIIHGTVDTAVPFSQAVEVVDALKARNAEVQFDVAHDKDHLWDEYDKNERMDGLYAFIRKYL</sequence>
<evidence type="ECO:0000259" key="2">
    <source>
        <dbReference type="Pfam" id="PF20434"/>
    </source>
</evidence>
<dbReference type="PANTHER" id="PTHR48081">
    <property type="entry name" value="AB HYDROLASE SUPERFAMILY PROTEIN C4A8.06C"/>
    <property type="match status" value="1"/>
</dbReference>
<accession>A0AB38MVC8</accession>
<keyword evidence="1" id="KW-0378">Hydrolase</keyword>
<dbReference type="GO" id="GO:0016787">
    <property type="term" value="F:hydrolase activity"/>
    <property type="evidence" value="ECO:0007669"/>
    <property type="project" value="UniProtKB-KW"/>
</dbReference>
<evidence type="ECO:0000313" key="6">
    <source>
        <dbReference type="Proteomes" id="UP000309601"/>
    </source>
</evidence>
<dbReference type="EMBL" id="SPRW01000025">
    <property type="protein sequence ID" value="TIC64819.1"/>
    <property type="molecule type" value="Genomic_DNA"/>
</dbReference>
<dbReference type="Gene3D" id="3.40.50.1820">
    <property type="entry name" value="alpha/beta hydrolase"/>
    <property type="match status" value="1"/>
</dbReference>